<proteinExistence type="predicted"/>
<evidence type="ECO:0000313" key="3">
    <source>
        <dbReference type="Proteomes" id="UP000178794"/>
    </source>
</evidence>
<organism evidence="2 3">
    <name type="scientific">Candidatus Kaiserbacteria bacterium RIFCSPHIGHO2_02_FULL_50_50</name>
    <dbReference type="NCBI Taxonomy" id="1798492"/>
    <lineage>
        <taxon>Bacteria</taxon>
        <taxon>Candidatus Kaiseribacteriota</taxon>
    </lineage>
</organism>
<keyword evidence="1" id="KW-0732">Signal</keyword>
<gene>
    <name evidence="2" type="ORF">A3C89_02265</name>
</gene>
<reference evidence="2 3" key="1">
    <citation type="journal article" date="2016" name="Nat. Commun.">
        <title>Thousands of microbial genomes shed light on interconnected biogeochemical processes in an aquifer system.</title>
        <authorList>
            <person name="Anantharaman K."/>
            <person name="Brown C.T."/>
            <person name="Hug L.A."/>
            <person name="Sharon I."/>
            <person name="Castelle C.J."/>
            <person name="Probst A.J."/>
            <person name="Thomas B.C."/>
            <person name="Singh A."/>
            <person name="Wilkins M.J."/>
            <person name="Karaoz U."/>
            <person name="Brodie E.L."/>
            <person name="Williams K.H."/>
            <person name="Hubbard S.S."/>
            <person name="Banfield J.F."/>
        </authorList>
    </citation>
    <scope>NUCLEOTIDE SEQUENCE [LARGE SCALE GENOMIC DNA]</scope>
</reference>
<protein>
    <recommendedName>
        <fullName evidence="4">PKD domain-containing protein</fullName>
    </recommendedName>
</protein>
<dbReference type="EMBL" id="MFLF01000009">
    <property type="protein sequence ID" value="OGG60190.1"/>
    <property type="molecule type" value="Genomic_DNA"/>
</dbReference>
<dbReference type="Proteomes" id="UP000178794">
    <property type="component" value="Unassembled WGS sequence"/>
</dbReference>
<accession>A0A1F6DFU8</accession>
<evidence type="ECO:0008006" key="4">
    <source>
        <dbReference type="Google" id="ProtNLM"/>
    </source>
</evidence>
<evidence type="ECO:0000256" key="1">
    <source>
        <dbReference type="SAM" id="SignalP"/>
    </source>
</evidence>
<feature type="chain" id="PRO_5009523890" description="PKD domain-containing protein" evidence="1">
    <location>
        <begin position="24"/>
        <end position="302"/>
    </location>
</feature>
<sequence length="302" mass="32093">MIRTLSFLLVSACMLALMPFSVAAQSIPQGAQVSIASQPRYPEPFTPVTLTLEAYGLAISDDQIAWYVDGELAQSGTRTITLEPGGVGVSIHVAVLITANGASRTVEKTITPGVLSVLLESSIPSSPFVTEKMGAPAGTPLTAIAVYGNGNPSVKYNYRWELGQKNGGITSGQRFLLTMPLFETDLIVTVTDTAGNVVHQGGVTLTPATPLLSVYSFANGIVSPFPLAGSYRPVADTESFLAIVRNSGVSTPRWFMNDAQLTTPNPLTLTKLLATERAELRVELPYGPFNTLMAENTITLTQ</sequence>
<comment type="caution">
    <text evidence="2">The sequence shown here is derived from an EMBL/GenBank/DDBJ whole genome shotgun (WGS) entry which is preliminary data.</text>
</comment>
<evidence type="ECO:0000313" key="2">
    <source>
        <dbReference type="EMBL" id="OGG60190.1"/>
    </source>
</evidence>
<dbReference type="STRING" id="1798492.A3C89_02265"/>
<dbReference type="AlphaFoldDB" id="A0A1F6DFU8"/>
<name>A0A1F6DFU8_9BACT</name>
<feature type="signal peptide" evidence="1">
    <location>
        <begin position="1"/>
        <end position="23"/>
    </location>
</feature>